<feature type="compositionally biased region" description="Low complexity" evidence="1">
    <location>
        <begin position="60"/>
        <end position="72"/>
    </location>
</feature>
<evidence type="ECO:0000256" key="2">
    <source>
        <dbReference type="SAM" id="SignalP"/>
    </source>
</evidence>
<protein>
    <submittedName>
        <fullName evidence="3">Uncharacterized protein</fullName>
    </submittedName>
</protein>
<evidence type="ECO:0000313" key="3">
    <source>
        <dbReference type="EMBL" id="QDV75352.1"/>
    </source>
</evidence>
<organism evidence="3 4">
    <name type="scientific">Botrimarina mediterranea</name>
    <dbReference type="NCBI Taxonomy" id="2528022"/>
    <lineage>
        <taxon>Bacteria</taxon>
        <taxon>Pseudomonadati</taxon>
        <taxon>Planctomycetota</taxon>
        <taxon>Planctomycetia</taxon>
        <taxon>Pirellulales</taxon>
        <taxon>Lacipirellulaceae</taxon>
        <taxon>Botrimarina</taxon>
    </lineage>
</organism>
<reference evidence="3 4" key="1">
    <citation type="submission" date="2019-02" db="EMBL/GenBank/DDBJ databases">
        <title>Deep-cultivation of Planctomycetes and their phenomic and genomic characterization uncovers novel biology.</title>
        <authorList>
            <person name="Wiegand S."/>
            <person name="Jogler M."/>
            <person name="Boedeker C."/>
            <person name="Pinto D."/>
            <person name="Vollmers J."/>
            <person name="Rivas-Marin E."/>
            <person name="Kohn T."/>
            <person name="Peeters S.H."/>
            <person name="Heuer A."/>
            <person name="Rast P."/>
            <person name="Oberbeckmann S."/>
            <person name="Bunk B."/>
            <person name="Jeske O."/>
            <person name="Meyerdierks A."/>
            <person name="Storesund J.E."/>
            <person name="Kallscheuer N."/>
            <person name="Luecker S."/>
            <person name="Lage O.M."/>
            <person name="Pohl T."/>
            <person name="Merkel B.J."/>
            <person name="Hornburger P."/>
            <person name="Mueller R.-W."/>
            <person name="Bruemmer F."/>
            <person name="Labrenz M."/>
            <person name="Spormann A.M."/>
            <person name="Op den Camp H."/>
            <person name="Overmann J."/>
            <person name="Amann R."/>
            <person name="Jetten M.S.M."/>
            <person name="Mascher T."/>
            <person name="Medema M.H."/>
            <person name="Devos D.P."/>
            <person name="Kaster A.-K."/>
            <person name="Ovreas L."/>
            <person name="Rohde M."/>
            <person name="Galperin M.Y."/>
            <person name="Jogler C."/>
        </authorList>
    </citation>
    <scope>NUCLEOTIDE SEQUENCE [LARGE SCALE GENOMIC DNA]</scope>
    <source>
        <strain evidence="3 4">Spa11</strain>
    </source>
</reference>
<feature type="region of interest" description="Disordered" evidence="1">
    <location>
        <begin position="56"/>
        <end position="106"/>
    </location>
</feature>
<evidence type="ECO:0000313" key="4">
    <source>
        <dbReference type="Proteomes" id="UP000316426"/>
    </source>
</evidence>
<sequence length="184" mass="19283" precursor="true">MTIHQRPASRGLAVVLMLAVATAVAAQGFVWPPAEGDRRVQSGGAKTGRIQAIEQPLAADPLPTNPLETDPLPTDPPPSEEPLSFAARSTTAAASPPLPAVAAPPAGGQTQWKILENPNGPHAALIFDPVRQVFAVYHVDAGSGQIMLKSVRNLSADLRLEQFNSGAPAPKDIQAMLDEARGPR</sequence>
<evidence type="ECO:0000256" key="1">
    <source>
        <dbReference type="SAM" id="MobiDB-lite"/>
    </source>
</evidence>
<feature type="signal peptide" evidence="2">
    <location>
        <begin position="1"/>
        <end position="25"/>
    </location>
</feature>
<keyword evidence="2" id="KW-0732">Signal</keyword>
<dbReference type="EMBL" id="CP036349">
    <property type="protein sequence ID" value="QDV75352.1"/>
    <property type="molecule type" value="Genomic_DNA"/>
</dbReference>
<dbReference type="AlphaFoldDB" id="A0A518KC28"/>
<proteinExistence type="predicted"/>
<dbReference type="Proteomes" id="UP000316426">
    <property type="component" value="Chromosome"/>
</dbReference>
<feature type="compositionally biased region" description="Low complexity" evidence="1">
    <location>
        <begin position="86"/>
        <end position="106"/>
    </location>
</feature>
<accession>A0A518KC28</accession>
<feature type="chain" id="PRO_5021971723" evidence="2">
    <location>
        <begin position="26"/>
        <end position="184"/>
    </location>
</feature>
<keyword evidence="4" id="KW-1185">Reference proteome</keyword>
<dbReference type="KEGG" id="bmei:Spa11_35680"/>
<gene>
    <name evidence="3" type="ORF">Spa11_35680</name>
</gene>
<name>A0A518KC28_9BACT</name>